<dbReference type="InterPro" id="IPR029063">
    <property type="entry name" value="SAM-dependent_MTases_sf"/>
</dbReference>
<dbReference type="InterPro" id="IPR011032">
    <property type="entry name" value="GroES-like_sf"/>
</dbReference>
<dbReference type="Pfam" id="PF23297">
    <property type="entry name" value="ACP_SdgA_C"/>
    <property type="match status" value="1"/>
</dbReference>
<evidence type="ECO:0000256" key="8">
    <source>
        <dbReference type="ARBA" id="ARBA00023315"/>
    </source>
</evidence>
<dbReference type="InterPro" id="IPR032821">
    <property type="entry name" value="PKS_assoc"/>
</dbReference>
<keyword evidence="4" id="KW-0489">Methyltransferase</keyword>
<dbReference type="Pfam" id="PF02801">
    <property type="entry name" value="Ketoacyl-synt_C"/>
    <property type="match status" value="1"/>
</dbReference>
<dbReference type="GO" id="GO:0006633">
    <property type="term" value="P:fatty acid biosynthetic process"/>
    <property type="evidence" value="ECO:0007669"/>
    <property type="project" value="InterPro"/>
</dbReference>
<dbReference type="CDD" id="cd00833">
    <property type="entry name" value="PKS"/>
    <property type="match status" value="1"/>
</dbReference>
<keyword evidence="2" id="KW-0596">Phosphopantetheine</keyword>
<dbReference type="PROSITE" id="PS52004">
    <property type="entry name" value="KS3_2"/>
    <property type="match status" value="1"/>
</dbReference>
<dbReference type="GO" id="GO:0004315">
    <property type="term" value="F:3-oxoacyl-[acyl-carrier-protein] synthase activity"/>
    <property type="evidence" value="ECO:0007669"/>
    <property type="project" value="InterPro"/>
</dbReference>
<dbReference type="InterPro" id="IPR020807">
    <property type="entry name" value="PKS_DH"/>
</dbReference>
<accession>A0A6V8HJQ3</accession>
<dbReference type="GO" id="GO:0031177">
    <property type="term" value="F:phosphopantetheine binding"/>
    <property type="evidence" value="ECO:0007669"/>
    <property type="project" value="InterPro"/>
</dbReference>
<dbReference type="Gene3D" id="3.10.129.110">
    <property type="entry name" value="Polyketide synthase dehydratase"/>
    <property type="match status" value="1"/>
</dbReference>
<dbReference type="InterPro" id="IPR018201">
    <property type="entry name" value="Ketoacyl_synth_AS"/>
</dbReference>
<dbReference type="EMBL" id="DF933838">
    <property type="protein sequence ID" value="GAM41922.1"/>
    <property type="molecule type" value="Genomic_DNA"/>
</dbReference>
<dbReference type="SUPFAM" id="SSF51735">
    <property type="entry name" value="NAD(P)-binding Rossmann-fold domains"/>
    <property type="match status" value="2"/>
</dbReference>
<dbReference type="InterPro" id="IPR049551">
    <property type="entry name" value="PKS_DH_C"/>
</dbReference>
<dbReference type="InterPro" id="IPR014031">
    <property type="entry name" value="Ketoacyl_synth_C"/>
</dbReference>
<evidence type="ECO:0000256" key="5">
    <source>
        <dbReference type="ARBA" id="ARBA00022679"/>
    </source>
</evidence>
<dbReference type="SUPFAM" id="SSF52151">
    <property type="entry name" value="FabD/lysophospholipase-like"/>
    <property type="match status" value="1"/>
</dbReference>
<evidence type="ECO:0000256" key="7">
    <source>
        <dbReference type="ARBA" id="ARBA00023268"/>
    </source>
</evidence>
<dbReference type="SUPFAM" id="SSF53335">
    <property type="entry name" value="S-adenosyl-L-methionine-dependent methyltransferases"/>
    <property type="match status" value="1"/>
</dbReference>
<evidence type="ECO:0000313" key="14">
    <source>
        <dbReference type="EMBL" id="GAM41922.1"/>
    </source>
</evidence>
<keyword evidence="8" id="KW-0012">Acyltransferase</keyword>
<dbReference type="InterPro" id="IPR013968">
    <property type="entry name" value="PKS_KR"/>
</dbReference>
<dbReference type="InterPro" id="IPR020841">
    <property type="entry name" value="PKS_Beta-ketoAc_synthase_dom"/>
</dbReference>
<dbReference type="PROSITE" id="PS52019">
    <property type="entry name" value="PKS_MFAS_DH"/>
    <property type="match status" value="1"/>
</dbReference>
<dbReference type="Gene3D" id="3.40.50.720">
    <property type="entry name" value="NAD(P)-binding Rossmann-like Domain"/>
    <property type="match status" value="2"/>
</dbReference>
<dbReference type="InterPro" id="IPR009081">
    <property type="entry name" value="PP-bd_ACP"/>
</dbReference>
<dbReference type="InterPro" id="IPR014043">
    <property type="entry name" value="Acyl_transferase_dom"/>
</dbReference>
<protein>
    <submittedName>
        <fullName evidence="14">Uncharacterized protein</fullName>
    </submittedName>
</protein>
<dbReference type="GO" id="GO:0008168">
    <property type="term" value="F:methyltransferase activity"/>
    <property type="evidence" value="ECO:0007669"/>
    <property type="project" value="UniProtKB-KW"/>
</dbReference>
<dbReference type="InterPro" id="IPR013217">
    <property type="entry name" value="Methyltransf_12"/>
</dbReference>
<evidence type="ECO:0000259" key="13">
    <source>
        <dbReference type="PROSITE" id="PS52019"/>
    </source>
</evidence>
<feature type="region of interest" description="C-terminal hotdog fold" evidence="9">
    <location>
        <begin position="1025"/>
        <end position="1174"/>
    </location>
</feature>
<dbReference type="Pfam" id="PF08659">
    <property type="entry name" value="KR"/>
    <property type="match status" value="1"/>
</dbReference>
<dbReference type="InterPro" id="IPR050091">
    <property type="entry name" value="PKS_NRPS_Biosynth_Enz"/>
</dbReference>
<dbReference type="SMART" id="SM00825">
    <property type="entry name" value="PKS_KS"/>
    <property type="match status" value="1"/>
</dbReference>
<dbReference type="Gene3D" id="1.10.1200.10">
    <property type="entry name" value="ACP-like"/>
    <property type="match status" value="1"/>
</dbReference>
<dbReference type="Pfam" id="PF21089">
    <property type="entry name" value="PKS_DH_N"/>
    <property type="match status" value="1"/>
</dbReference>
<dbReference type="InterPro" id="IPR049552">
    <property type="entry name" value="PKS_DH_N"/>
</dbReference>
<evidence type="ECO:0000259" key="12">
    <source>
        <dbReference type="PROSITE" id="PS52004"/>
    </source>
</evidence>
<dbReference type="SMART" id="SM00823">
    <property type="entry name" value="PKS_PP"/>
    <property type="match status" value="1"/>
</dbReference>
<dbReference type="InterPro" id="IPR006162">
    <property type="entry name" value="Ppantetheine_attach_site"/>
</dbReference>
<dbReference type="Gene3D" id="3.40.50.150">
    <property type="entry name" value="Vaccinia Virus protein VP39"/>
    <property type="match status" value="1"/>
</dbReference>
<evidence type="ECO:0000259" key="11">
    <source>
        <dbReference type="PROSITE" id="PS50075"/>
    </source>
</evidence>
<dbReference type="SUPFAM" id="SSF47336">
    <property type="entry name" value="ACP-like"/>
    <property type="match status" value="1"/>
</dbReference>
<dbReference type="InterPro" id="IPR001227">
    <property type="entry name" value="Ac_transferase_dom_sf"/>
</dbReference>
<dbReference type="InterPro" id="IPR014030">
    <property type="entry name" value="Ketoacyl_synth_N"/>
</dbReference>
<dbReference type="SUPFAM" id="SSF53901">
    <property type="entry name" value="Thiolase-like"/>
    <property type="match status" value="1"/>
</dbReference>
<dbReference type="PROSITE" id="PS50075">
    <property type="entry name" value="CARRIER"/>
    <property type="match status" value="1"/>
</dbReference>
<dbReference type="PROSITE" id="PS00012">
    <property type="entry name" value="PHOSPHOPANTETHEINE"/>
    <property type="match status" value="1"/>
</dbReference>
<dbReference type="GO" id="GO:0004312">
    <property type="term" value="F:fatty acid synthase activity"/>
    <property type="evidence" value="ECO:0007669"/>
    <property type="project" value="TreeGrafter"/>
</dbReference>
<evidence type="ECO:0000256" key="6">
    <source>
        <dbReference type="ARBA" id="ARBA00022857"/>
    </source>
</evidence>
<dbReference type="GO" id="GO:0044550">
    <property type="term" value="P:secondary metabolite biosynthetic process"/>
    <property type="evidence" value="ECO:0007669"/>
    <property type="project" value="UniProtKB-ARBA"/>
</dbReference>
<dbReference type="InterPro" id="IPR016039">
    <property type="entry name" value="Thiolase-like"/>
</dbReference>
<evidence type="ECO:0000256" key="9">
    <source>
        <dbReference type="PROSITE-ProRule" id="PRU01363"/>
    </source>
</evidence>
<dbReference type="InterPro" id="IPR016036">
    <property type="entry name" value="Malonyl_transacylase_ACP-bd"/>
</dbReference>
<feature type="region of interest" description="N-terminal hotdog fold" evidence="9">
    <location>
        <begin position="886"/>
        <end position="1014"/>
    </location>
</feature>
<dbReference type="InterPro" id="IPR020843">
    <property type="entry name" value="ER"/>
</dbReference>
<dbReference type="Gene3D" id="3.40.366.10">
    <property type="entry name" value="Malonyl-Coenzyme A Acyl Carrier Protein, domain 2"/>
    <property type="match status" value="1"/>
</dbReference>
<dbReference type="Pfam" id="PF00698">
    <property type="entry name" value="Acyl_transf_1"/>
    <property type="match status" value="1"/>
</dbReference>
<dbReference type="PROSITE" id="PS00606">
    <property type="entry name" value="KS3_1"/>
    <property type="match status" value="1"/>
</dbReference>
<dbReference type="Pfam" id="PF14765">
    <property type="entry name" value="PS-DH"/>
    <property type="match status" value="1"/>
</dbReference>
<dbReference type="Pfam" id="PF08242">
    <property type="entry name" value="Methyltransf_12"/>
    <property type="match status" value="1"/>
</dbReference>
<keyword evidence="7" id="KW-0511">Multifunctional enzyme</keyword>
<feature type="active site" description="Proton donor; for dehydratase activity" evidence="9">
    <location>
        <position position="1086"/>
    </location>
</feature>
<evidence type="ECO:0000256" key="10">
    <source>
        <dbReference type="SAM" id="MobiDB-lite"/>
    </source>
</evidence>
<dbReference type="InterPro" id="IPR057326">
    <property type="entry name" value="KR_dom"/>
</dbReference>
<dbReference type="Pfam" id="PF00107">
    <property type="entry name" value="ADH_zinc_N"/>
    <property type="match status" value="1"/>
</dbReference>
<dbReference type="Gene3D" id="3.40.47.10">
    <property type="match status" value="1"/>
</dbReference>
<keyword evidence="5" id="KW-0808">Transferase</keyword>
<dbReference type="SMART" id="SM00829">
    <property type="entry name" value="PKS_ER"/>
    <property type="match status" value="1"/>
</dbReference>
<feature type="active site" description="Proton acceptor; for dehydratase activity" evidence="9">
    <location>
        <position position="918"/>
    </location>
</feature>
<dbReference type="InterPro" id="IPR036291">
    <property type="entry name" value="NAD(P)-bd_dom_sf"/>
</dbReference>
<comment type="pathway">
    <text evidence="1">Secondary metabolite biosynthesis.</text>
</comment>
<dbReference type="SMART" id="SM00822">
    <property type="entry name" value="PKS_KR"/>
    <property type="match status" value="1"/>
</dbReference>
<reference evidence="15" key="1">
    <citation type="journal article" date="2015" name="Genome Announc.">
        <title>Draft genome sequence of Talaromyces cellulolyticus strain Y-94, a source of lignocellulosic biomass-degrading enzymes.</title>
        <authorList>
            <person name="Fujii T."/>
            <person name="Koike H."/>
            <person name="Sawayama S."/>
            <person name="Yano S."/>
            <person name="Inoue H."/>
        </authorList>
    </citation>
    <scope>NUCLEOTIDE SEQUENCE [LARGE SCALE GENOMIC DNA]</scope>
    <source>
        <strain evidence="15">Y-94</strain>
    </source>
</reference>
<dbReference type="InterPro" id="IPR013149">
    <property type="entry name" value="ADH-like_C"/>
</dbReference>
<dbReference type="SMART" id="SM00827">
    <property type="entry name" value="PKS_AT"/>
    <property type="match status" value="1"/>
</dbReference>
<dbReference type="InterPro" id="IPR042104">
    <property type="entry name" value="PKS_dehydratase_sf"/>
</dbReference>
<evidence type="ECO:0000256" key="1">
    <source>
        <dbReference type="ARBA" id="ARBA00005179"/>
    </source>
</evidence>
<feature type="domain" description="Ketosynthase family 3 (KS3)" evidence="12">
    <location>
        <begin position="1"/>
        <end position="416"/>
    </location>
</feature>
<dbReference type="Gene3D" id="3.90.180.10">
    <property type="entry name" value="Medium-chain alcohol dehydrogenases, catalytic domain"/>
    <property type="match status" value="1"/>
</dbReference>
<keyword evidence="15" id="KW-1185">Reference proteome</keyword>
<gene>
    <name evidence="14" type="ORF">TCE0_042r15431</name>
</gene>
<name>A0A6V8HJQ3_TALPI</name>
<dbReference type="InterPro" id="IPR020806">
    <property type="entry name" value="PKS_PP-bd"/>
</dbReference>
<dbReference type="GO" id="GO:0016491">
    <property type="term" value="F:oxidoreductase activity"/>
    <property type="evidence" value="ECO:0007669"/>
    <property type="project" value="InterPro"/>
</dbReference>
<dbReference type="Pfam" id="PF16197">
    <property type="entry name" value="KAsynt_C_assoc"/>
    <property type="match status" value="1"/>
</dbReference>
<dbReference type="GO" id="GO:0032259">
    <property type="term" value="P:methylation"/>
    <property type="evidence" value="ECO:0007669"/>
    <property type="project" value="UniProtKB-KW"/>
</dbReference>
<keyword evidence="3" id="KW-0597">Phosphoprotein</keyword>
<dbReference type="PANTHER" id="PTHR43775:SF49">
    <property type="entry name" value="SYNTHASE, PUTATIVE (JCVI)-RELATED"/>
    <property type="match status" value="1"/>
</dbReference>
<comment type="caution">
    <text evidence="14">The sequence shown here is derived from an EMBL/GenBank/DDBJ whole genome shotgun (WGS) entry which is preliminary data.</text>
</comment>
<dbReference type="CDD" id="cd05274">
    <property type="entry name" value="KR_FAS_SDR_x"/>
    <property type="match status" value="1"/>
</dbReference>
<dbReference type="CDD" id="cd05195">
    <property type="entry name" value="enoyl_red"/>
    <property type="match status" value="1"/>
</dbReference>
<evidence type="ECO:0000256" key="2">
    <source>
        <dbReference type="ARBA" id="ARBA00022450"/>
    </source>
</evidence>
<feature type="compositionally biased region" description="Basic and acidic residues" evidence="10">
    <location>
        <begin position="1004"/>
        <end position="1014"/>
    </location>
</feature>
<dbReference type="SUPFAM" id="SSF55048">
    <property type="entry name" value="Probable ACP-binding domain of malonyl-CoA ACP transacylase"/>
    <property type="match status" value="1"/>
</dbReference>
<keyword evidence="6" id="KW-0521">NADP</keyword>
<dbReference type="SUPFAM" id="SSF50129">
    <property type="entry name" value="GroES-like"/>
    <property type="match status" value="1"/>
</dbReference>
<feature type="domain" description="Carrier" evidence="11">
    <location>
        <begin position="2343"/>
        <end position="2420"/>
    </location>
</feature>
<organism evidence="14 15">
    <name type="scientific">Talaromyces pinophilus</name>
    <name type="common">Penicillium pinophilum</name>
    <dbReference type="NCBI Taxonomy" id="128442"/>
    <lineage>
        <taxon>Eukaryota</taxon>
        <taxon>Fungi</taxon>
        <taxon>Dikarya</taxon>
        <taxon>Ascomycota</taxon>
        <taxon>Pezizomycotina</taxon>
        <taxon>Eurotiomycetes</taxon>
        <taxon>Eurotiomycetidae</taxon>
        <taxon>Eurotiales</taxon>
        <taxon>Trichocomaceae</taxon>
        <taxon>Talaromyces</taxon>
        <taxon>Talaromyces sect. Talaromyces</taxon>
    </lineage>
</organism>
<feature type="region of interest" description="Disordered" evidence="10">
    <location>
        <begin position="1004"/>
        <end position="1026"/>
    </location>
</feature>
<dbReference type="InterPro" id="IPR036736">
    <property type="entry name" value="ACP-like_sf"/>
</dbReference>
<proteinExistence type="predicted"/>
<sequence length="2449" mass="268523">MGLRLPGRIHSPESLWELLFNKKETSGPIPLSRYNAAGFYSASKRPGTIVVQRGHFLDESDGLDCLDTSFFSMSKAEVEKMDPQQRMLLEVVWECMENSGQRDWRGSNTGVFVGTWGDDWLDLLAKDPQQTGGMLNVSGAGDFAISNRVSYEYNFQGPSMTIKTACASAMICLHEACQSLREGSCDAAIVAGTNLIITPTCTIAQTEAGVISPTGECRTFDASANGYARGEAINAILIKKLSDAIRDQDPVRAVIRGTAVNCDGRSAGISAPNPLAHEKLIRRAYKIAGLTNNAAETPFVEVHGTGTPSGDPLELQAIASVFGGDQETYIGSVKANVGHGEGASGITSVIKAVMMLENRIIPPQVNFVTPNPKIPFDEAHLVVPLEPTKWPAGRPERISVNSFGITGANAHAIIESATSHGIRPRLSESIENVIAPTPSSLPRLLIFSANTPESLQRRASEVQKYATAHPGRHKDLSYTLGCRRTHLVCRAFCITGAKKVSSTSEKIKQVPKISFVFTGQGAQWPTMGKDLVENYPEFKYDLVCLGNILDRLPHPPSWNLIDELLKPENESRLNQAEFAQPLCTAIQVALVNFLARIGILPSAVIGHSSGEIAAAYASGAITADEAIVIAYYRGRCALRSTRTGAMAAVGMGRAEATLYLEDGVVIACDNSPNSITLSGDREALDTVIEQMKFDDQDLFVRLLKTDGMAYHSHHMLELGSEYEQHLQPLINSQAPAIPFFSSVTGVFTPTVVLGAEYWRQNLESPVKFFPAVKALINSQQAADHLCLEIGPHSALAGPLRQIFKMTASKGHLNYLPTLIRGKSSLESILETCGQLYLQTVDIDIKPLNPGAEVLTDLPLYPWQHDVSHWVENRALKEWRTRSFAPHELLGSRILEGNDFEPTWRNMLSLKNALWLHDHKVFSDVVFPCAGYIAMVGEAVRQLTKADDFSIRYLNIGSAMILNDDKTVEIITTFKHLRLSTASSSEWYEFSIYSHNGNTWTKHCDGQAKGGKDQEMAEPQVPGNPAQLPREITSPYAIFTRIGLHYGPNFRALRSVSAMPGQKKSVASLDPPPTTSSAYSLHPTTIDQCLQLLGLASADGLAYSFQHALIPTAVEQLYIQSASEDQAPMQAIANAIVVPSKPGDVQGNITIVEDGKVLLTIQGCKLSAFEQQHQDQDSDNRIAAARLTWRPDLDFISIDSLMTARVKDTEELRHMETYSFLCTLEVQERIRSCPSSAIHFEKFRFWIDQIVEEGRLGKNRIVPNSSELVKLSAYDRLAIIPLIREQVKDTEFEPAAELVTRLLDNCVRVFNGETQILDVYLRDNGLTNLYGMNGDRIDSTEFFITAGHTNPCMRVLEIGAGTGGTTLIALQALTSINGEPMYTNYTFTDISSGFFSVARERFADYSGLEFKTLDISKDPLAQGFELETYDLIIASNVIHATETLSITLKNVRKLLNPRGRFFLQEHTPSVAKMVNFIMGPLPGWWLGEADQRPTEPIVSPERWDLELRSAGFSGIECLVQDDPDRMHHIGVNMIATPIRNNTDFRSVTLLFRESQLDSDSVRHVKDSLSNKGYHIDTCFLGTQQPVVFQDIISLLEIDSPFISGVSSTDLESLQKLIGNLGSSRMLWVMGSAQIGVQNPDYGLAVGFMRSIRAELAPVLATLEVDHVEHGDAGIIVKVFEKFQDTASSVNPEQEYALKDGVVYVGRLDVRRVGGSKVVDWIPYSPRPLGDKDVTIIPACAGVSLEPNAGDSRSLLGLEGSGTVAAIGSQVQTLQVGDRVIGLGQSFLSSSITISAEHVAKIPNSLTFEDAATMPLAFCTAIYALRKVANLQRGQSILIHSTCGSVGLAAVQLSQMAGAEVFCTVDNDDSTEYLITSFDIPRNHIFHSGNASFLPELMNMTKNLGVDVVLNSLSGDLLHASWKCVAPRGKMIEMGKQNFVGHAQLDINLFAGNRSFIGVDTIALQDLYEGLLSETIRLYTEGHIKPIKPSFVFDSDEIEIISTIAPQGVRGDKFLVRMLPTVGALSVFPMQPELMLRADATYLLVGGLGGLGQSISTYLVEHGARHLLYLSRRAGESKTHQRFFRELDSQGCSVQVVKADVTNLDHVKEAVHEAKQPIAGVFQMAMVLNDSPFMSMTHDEWSTAIKPKVNGTWNLHEALQHTKLDFFVILGSVSGTFGLAHQANYSAGNTFQDSFVQYRHAQGLPASVLNIGAMADVGYVSENRGVEDYLRGAGMPFMSEADFFECLHLSIRQQIPVEADLNATQGGAGIFNTSQLTLGIRSTKPMDDPSNRVLWKHDRRANIYRNIEAARLQDGTDGGKGGDEDKIAAFIARVQSNTSVLDQAETAAFLTYEIGVTICNLMLQPVEELDVSKALVTLGVDSLVIVEIRNWLRQRLQIEASTLEILNGGTIETLGQLAVERLKEKYRGNPPDRIDFIVKRSTEDDNAVRPI</sequence>
<evidence type="ECO:0000256" key="3">
    <source>
        <dbReference type="ARBA" id="ARBA00022553"/>
    </source>
</evidence>
<dbReference type="CDD" id="cd02440">
    <property type="entry name" value="AdoMet_MTases"/>
    <property type="match status" value="1"/>
</dbReference>
<dbReference type="InterPro" id="IPR049900">
    <property type="entry name" value="PKS_mFAS_DH"/>
</dbReference>
<dbReference type="SMART" id="SM00826">
    <property type="entry name" value="PKS_DH"/>
    <property type="match status" value="1"/>
</dbReference>
<dbReference type="Pfam" id="PF00109">
    <property type="entry name" value="ketoacyl-synt"/>
    <property type="match status" value="1"/>
</dbReference>
<evidence type="ECO:0000313" key="15">
    <source>
        <dbReference type="Proteomes" id="UP000053095"/>
    </source>
</evidence>
<dbReference type="PANTHER" id="PTHR43775">
    <property type="entry name" value="FATTY ACID SYNTHASE"/>
    <property type="match status" value="1"/>
</dbReference>
<dbReference type="Proteomes" id="UP000053095">
    <property type="component" value="Unassembled WGS sequence"/>
</dbReference>
<evidence type="ECO:0000256" key="4">
    <source>
        <dbReference type="ARBA" id="ARBA00022603"/>
    </source>
</evidence>
<dbReference type="InterPro" id="IPR016035">
    <property type="entry name" value="Acyl_Trfase/lysoPLipase"/>
</dbReference>
<feature type="domain" description="PKS/mFAS DH" evidence="13">
    <location>
        <begin position="886"/>
        <end position="1174"/>
    </location>
</feature>